<accession>A0A1H3WYA1</accession>
<dbReference type="EMBL" id="FNRD01000001">
    <property type="protein sequence ID" value="SDZ91208.1"/>
    <property type="molecule type" value="Genomic_DNA"/>
</dbReference>
<keyword evidence="2" id="KW-1185">Reference proteome</keyword>
<reference evidence="2" key="1">
    <citation type="submission" date="2016-10" db="EMBL/GenBank/DDBJ databases">
        <authorList>
            <person name="Varghese N."/>
            <person name="Submissions S."/>
        </authorList>
    </citation>
    <scope>NUCLEOTIDE SEQUENCE [LARGE SCALE GENOMIC DNA]</scope>
    <source>
        <strain evidence="2">DSM 22376</strain>
    </source>
</reference>
<sequence>MTSLIIIIYLILTKMKIEKSPNHKSFFVKNKVVYEKRNNTPTRKIRTLDFHYPDKEFLTEEHVTYLNKHYEYHNQITQKQPPQITQTDLFM</sequence>
<dbReference type="STRING" id="150146.SAMN05443667_101263"/>
<organism evidence="1 2">
    <name type="scientific">Flavobacterium gillisiae</name>
    <dbReference type="NCBI Taxonomy" id="150146"/>
    <lineage>
        <taxon>Bacteria</taxon>
        <taxon>Pseudomonadati</taxon>
        <taxon>Bacteroidota</taxon>
        <taxon>Flavobacteriia</taxon>
        <taxon>Flavobacteriales</taxon>
        <taxon>Flavobacteriaceae</taxon>
        <taxon>Flavobacterium</taxon>
    </lineage>
</organism>
<gene>
    <name evidence="1" type="ORF">SAMN05443667_101263</name>
</gene>
<evidence type="ECO:0000313" key="1">
    <source>
        <dbReference type="EMBL" id="SDZ91208.1"/>
    </source>
</evidence>
<name>A0A1H3WYA1_9FLAO</name>
<dbReference type="Proteomes" id="UP000198951">
    <property type="component" value="Unassembled WGS sequence"/>
</dbReference>
<protein>
    <submittedName>
        <fullName evidence="1">Uncharacterized protein</fullName>
    </submittedName>
</protein>
<proteinExistence type="predicted"/>
<dbReference type="AlphaFoldDB" id="A0A1H3WYA1"/>
<evidence type="ECO:0000313" key="2">
    <source>
        <dbReference type="Proteomes" id="UP000198951"/>
    </source>
</evidence>